<evidence type="ECO:0000313" key="2">
    <source>
        <dbReference type="EMBL" id="EAY10860.1"/>
    </source>
</evidence>
<reference evidence="2" key="1">
    <citation type="submission" date="2006-10" db="EMBL/GenBank/DDBJ databases">
        <authorList>
            <person name="Amadeo P."/>
            <person name="Zhao Q."/>
            <person name="Wortman J."/>
            <person name="Fraser-Liggett C."/>
            <person name="Carlton J."/>
        </authorList>
    </citation>
    <scope>NUCLEOTIDE SEQUENCE</scope>
    <source>
        <strain evidence="2">G3</strain>
    </source>
</reference>
<protein>
    <submittedName>
        <fullName evidence="2">Uncharacterized protein</fullName>
    </submittedName>
</protein>
<dbReference type="KEGG" id="tva:4768799"/>
<proteinExistence type="predicted"/>
<dbReference type="GO" id="GO:0005524">
    <property type="term" value="F:ATP binding"/>
    <property type="evidence" value="ECO:0000318"/>
    <property type="project" value="GO_Central"/>
</dbReference>
<evidence type="ECO:0000313" key="3">
    <source>
        <dbReference type="Proteomes" id="UP000001542"/>
    </source>
</evidence>
<dbReference type="RefSeq" id="XP_001323083.1">
    <property type="nucleotide sequence ID" value="XM_001323048.1"/>
</dbReference>
<feature type="compositionally biased region" description="Polar residues" evidence="1">
    <location>
        <begin position="87"/>
        <end position="117"/>
    </location>
</feature>
<gene>
    <name evidence="2" type="ORF">TVAG_012260</name>
</gene>
<dbReference type="EMBL" id="DS113330">
    <property type="protein sequence ID" value="EAY10860.1"/>
    <property type="molecule type" value="Genomic_DNA"/>
</dbReference>
<dbReference type="AlphaFoldDB" id="A2E8X6"/>
<dbReference type="Proteomes" id="UP000001542">
    <property type="component" value="Unassembled WGS sequence"/>
</dbReference>
<keyword evidence="3" id="KW-1185">Reference proteome</keyword>
<reference evidence="2" key="2">
    <citation type="journal article" date="2007" name="Science">
        <title>Draft genome sequence of the sexually transmitted pathogen Trichomonas vaginalis.</title>
        <authorList>
            <person name="Carlton J.M."/>
            <person name="Hirt R.P."/>
            <person name="Silva J.C."/>
            <person name="Delcher A.L."/>
            <person name="Schatz M."/>
            <person name="Zhao Q."/>
            <person name="Wortman J.R."/>
            <person name="Bidwell S.L."/>
            <person name="Alsmark U.C.M."/>
            <person name="Besteiro S."/>
            <person name="Sicheritz-Ponten T."/>
            <person name="Noel C.J."/>
            <person name="Dacks J.B."/>
            <person name="Foster P.G."/>
            <person name="Simillion C."/>
            <person name="Van de Peer Y."/>
            <person name="Miranda-Saavedra D."/>
            <person name="Barton G.J."/>
            <person name="Westrop G.D."/>
            <person name="Mueller S."/>
            <person name="Dessi D."/>
            <person name="Fiori P.L."/>
            <person name="Ren Q."/>
            <person name="Paulsen I."/>
            <person name="Zhang H."/>
            <person name="Bastida-Corcuera F.D."/>
            <person name="Simoes-Barbosa A."/>
            <person name="Brown M.T."/>
            <person name="Hayes R.D."/>
            <person name="Mukherjee M."/>
            <person name="Okumura C.Y."/>
            <person name="Schneider R."/>
            <person name="Smith A.J."/>
            <person name="Vanacova S."/>
            <person name="Villalvazo M."/>
            <person name="Haas B.J."/>
            <person name="Pertea M."/>
            <person name="Feldblyum T.V."/>
            <person name="Utterback T.R."/>
            <person name="Shu C.L."/>
            <person name="Osoegawa K."/>
            <person name="de Jong P.J."/>
            <person name="Hrdy I."/>
            <person name="Horvathova L."/>
            <person name="Zubacova Z."/>
            <person name="Dolezal P."/>
            <person name="Malik S.B."/>
            <person name="Logsdon J.M. Jr."/>
            <person name="Henze K."/>
            <person name="Gupta A."/>
            <person name="Wang C.C."/>
            <person name="Dunne R.L."/>
            <person name="Upcroft J.A."/>
            <person name="Upcroft P."/>
            <person name="White O."/>
            <person name="Salzberg S.L."/>
            <person name="Tang P."/>
            <person name="Chiu C.-H."/>
            <person name="Lee Y.-S."/>
            <person name="Embley T.M."/>
            <person name="Coombs G.H."/>
            <person name="Mottram J.C."/>
            <person name="Tachezy J."/>
            <person name="Fraser-Liggett C.M."/>
            <person name="Johnson P.J."/>
        </authorList>
    </citation>
    <scope>NUCLEOTIDE SEQUENCE [LARGE SCALE GENOMIC DNA]</scope>
    <source>
        <strain evidence="2">G3</strain>
    </source>
</reference>
<feature type="region of interest" description="Disordered" evidence="1">
    <location>
        <begin position="50"/>
        <end position="177"/>
    </location>
</feature>
<name>A2E8X6_TRIV3</name>
<feature type="compositionally biased region" description="Basic and acidic residues" evidence="1">
    <location>
        <begin position="118"/>
        <end position="130"/>
    </location>
</feature>
<feature type="compositionally biased region" description="Polar residues" evidence="1">
    <location>
        <begin position="215"/>
        <end position="225"/>
    </location>
</feature>
<feature type="compositionally biased region" description="Polar residues" evidence="1">
    <location>
        <begin position="70"/>
        <end position="79"/>
    </location>
</feature>
<dbReference type="VEuPathDB" id="TrichDB:TVAG_012260"/>
<sequence>MNDAAVALDRPQIKCLYDSEMNRITDIKQIKPGDLIICSILDQDDQSPIQPMKLFSSSVKSPSKLDESNKNTNRQNPPSKSDIRSPLKQSPRAQSKMDIQSPSKQRIPSPSRGNNASPRREPSPIREKAKSKQNIKPNSPFLQEQSDSDTYQEPKISLPPDNTPKINSSHKSEYPQHLSDVNVKYVEGISDDDQIDNNYDKKGKGKEILLDENGSPDNKSIQSSPKKLGDAKSSVTKKQFETRQFISDNAERIEEAANMEVFKAFSSLIGDITTHPHDLDDKAKEILKNHTFICPGMENGCTFSGRIAIVGPNSSGKSTFLQILSKNFYQYLISTGNKRNTAVFYYDFKSLAKHTSNIFDFYGKFINTTLLQLADQYPLLRIHPQRKDAEDSSHSCEKTPIIDEILRGFLQFSRNNTFKPISSKILHIPPFDTLSHEFNTILHEIKNIISNPNGMNDFLRLTFILPQRLSRILDFTNVFFIIDHFDDIDLDVKPVSPFSTQNESKINVKQRSVKKETKMYHMIDYVDTLLMNDFIVSCRNEENFMSLFDTFNLRIQTEFVSVVGLVEHSSCLKEVKLEMKDGSTIVLLSEYLSGCSAFISKWEEISEKIKTLKPSSSMQITQEKIRLKVRQILNDLVGDIISDVKSSVVNFTPVFKD</sequence>
<dbReference type="VEuPathDB" id="TrichDB:TVAGG3_1074740"/>
<feature type="region of interest" description="Disordered" evidence="1">
    <location>
        <begin position="207"/>
        <end position="235"/>
    </location>
</feature>
<evidence type="ECO:0000256" key="1">
    <source>
        <dbReference type="SAM" id="MobiDB-lite"/>
    </source>
</evidence>
<dbReference type="InParanoid" id="A2E8X6"/>
<feature type="compositionally biased region" description="Polar residues" evidence="1">
    <location>
        <begin position="132"/>
        <end position="151"/>
    </location>
</feature>
<dbReference type="OrthoDB" id="10688362at2759"/>
<dbReference type="InterPro" id="IPR027417">
    <property type="entry name" value="P-loop_NTPase"/>
</dbReference>
<accession>A2E8X6</accession>
<organism evidence="2 3">
    <name type="scientific">Trichomonas vaginalis (strain ATCC PRA-98 / G3)</name>
    <dbReference type="NCBI Taxonomy" id="412133"/>
    <lineage>
        <taxon>Eukaryota</taxon>
        <taxon>Metamonada</taxon>
        <taxon>Parabasalia</taxon>
        <taxon>Trichomonadida</taxon>
        <taxon>Trichomonadidae</taxon>
        <taxon>Trichomonas</taxon>
    </lineage>
</organism>
<dbReference type="SUPFAM" id="SSF52540">
    <property type="entry name" value="P-loop containing nucleoside triphosphate hydrolases"/>
    <property type="match status" value="1"/>
</dbReference>